<evidence type="ECO:0000313" key="13">
    <source>
        <dbReference type="EMBL" id="SCS68943.1"/>
    </source>
</evidence>
<dbReference type="FunFam" id="1.20.58.340:FF:000004">
    <property type="entry name" value="Magnesium transport protein CorA"/>
    <property type="match status" value="1"/>
</dbReference>
<dbReference type="EMBL" id="FMPG01000003">
    <property type="protein sequence ID" value="SCS79602.1"/>
    <property type="molecule type" value="Genomic_DNA"/>
</dbReference>
<evidence type="ECO:0000256" key="2">
    <source>
        <dbReference type="ARBA" id="ARBA00009765"/>
    </source>
</evidence>
<protein>
    <recommendedName>
        <fullName evidence="12">Magnesium transport protein CorA</fullName>
    </recommendedName>
</protein>
<evidence type="ECO:0000313" key="16">
    <source>
        <dbReference type="Proteomes" id="UP000095768"/>
    </source>
</evidence>
<keyword evidence="3 12" id="KW-0813">Transport</keyword>
<keyword evidence="15" id="KW-1185">Reference proteome</keyword>
<evidence type="ECO:0000313" key="15">
    <source>
        <dbReference type="Proteomes" id="UP000095412"/>
    </source>
</evidence>
<dbReference type="InterPro" id="IPR045863">
    <property type="entry name" value="CorA_TM1_TM2"/>
</dbReference>
<reference evidence="13 15" key="1">
    <citation type="submission" date="2016-09" db="EMBL/GenBank/DDBJ databases">
        <authorList>
            <consortium name="Pathogen Informatics"/>
            <person name="Sun Q."/>
            <person name="Inoue M."/>
        </authorList>
    </citation>
    <scope>NUCLEOTIDE SEQUENCE [LARGE SCALE GENOMIC DNA]</scope>
    <source>
        <strain evidence="13 15">82C</strain>
    </source>
</reference>
<accession>A0A1D4L0I3</accession>
<evidence type="ECO:0000256" key="5">
    <source>
        <dbReference type="ARBA" id="ARBA00022692"/>
    </source>
</evidence>
<dbReference type="EMBL" id="FMPI01000005">
    <property type="protein sequence ID" value="SCS68943.1"/>
    <property type="molecule type" value="Genomic_DNA"/>
</dbReference>
<dbReference type="InterPro" id="IPR002523">
    <property type="entry name" value="MgTranspt_CorA/ZnTranspt_ZntB"/>
</dbReference>
<evidence type="ECO:0000313" key="14">
    <source>
        <dbReference type="EMBL" id="SCS79602.1"/>
    </source>
</evidence>
<comment type="similarity">
    <text evidence="2 12">Belongs to the CorA metal ion transporter (MIT) (TC 1.A.35) family.</text>
</comment>
<dbReference type="GO" id="GO:0015087">
    <property type="term" value="F:cobalt ion transmembrane transporter activity"/>
    <property type="evidence" value="ECO:0007669"/>
    <property type="project" value="UniProtKB-UniRule"/>
</dbReference>
<evidence type="ECO:0000256" key="3">
    <source>
        <dbReference type="ARBA" id="ARBA00022448"/>
    </source>
</evidence>
<dbReference type="PANTHER" id="PTHR46494">
    <property type="entry name" value="CORA FAMILY METAL ION TRANSPORTER (EUROFUNG)"/>
    <property type="match status" value="1"/>
</dbReference>
<comment type="catalytic activity">
    <reaction evidence="10">
        <text>Mg(2+)(in) = Mg(2+)(out)</text>
        <dbReference type="Rhea" id="RHEA:29827"/>
        <dbReference type="ChEBI" id="CHEBI:18420"/>
    </reaction>
</comment>
<name>A0A1D4L0I3_9STAP</name>
<comment type="function">
    <text evidence="11">Mediates influx of magnesium ions. Alternates between open and closed states. Activated by low cytoplasmic Mg(2+) levels. Inactive when cytoplasmic Mg(2+) levels are high.</text>
</comment>
<feature type="transmembrane region" description="Helical" evidence="12">
    <location>
        <begin position="289"/>
        <end position="309"/>
    </location>
</feature>
<organism evidence="14 16">
    <name type="scientific">Staphylococcus caeli</name>
    <dbReference type="NCBI Taxonomy" id="2201815"/>
    <lineage>
        <taxon>Bacteria</taxon>
        <taxon>Bacillati</taxon>
        <taxon>Bacillota</taxon>
        <taxon>Bacilli</taxon>
        <taxon>Bacillales</taxon>
        <taxon>Staphylococcaceae</taxon>
        <taxon>Staphylococcus</taxon>
    </lineage>
</organism>
<feature type="transmembrane region" description="Helical" evidence="12">
    <location>
        <begin position="257"/>
        <end position="277"/>
    </location>
</feature>
<evidence type="ECO:0000256" key="1">
    <source>
        <dbReference type="ARBA" id="ARBA00004651"/>
    </source>
</evidence>
<dbReference type="GO" id="GO:0000287">
    <property type="term" value="F:magnesium ion binding"/>
    <property type="evidence" value="ECO:0007669"/>
    <property type="project" value="TreeGrafter"/>
</dbReference>
<gene>
    <name evidence="12 14" type="primary">corA</name>
    <name evidence="14" type="ORF">SAMEA2297795_01175</name>
    <name evidence="13" type="ORF">SAMEA2297796_00928</name>
</gene>
<reference evidence="14 16" key="2">
    <citation type="submission" date="2016-09" db="EMBL/GenBank/DDBJ databases">
        <authorList>
            <consortium name="Pathogen Informatics"/>
        </authorList>
    </citation>
    <scope>NUCLEOTIDE SEQUENCE [LARGE SCALE GENOMIC DNA]</scope>
    <source>
        <strain evidence="14 16">82B</strain>
    </source>
</reference>
<evidence type="ECO:0000256" key="12">
    <source>
        <dbReference type="RuleBase" id="RU362010"/>
    </source>
</evidence>
<dbReference type="Gene3D" id="3.30.460.20">
    <property type="entry name" value="CorA soluble domain-like"/>
    <property type="match status" value="1"/>
</dbReference>
<dbReference type="Proteomes" id="UP000095768">
    <property type="component" value="Unassembled WGS sequence"/>
</dbReference>
<dbReference type="GO" id="GO:0005886">
    <property type="term" value="C:plasma membrane"/>
    <property type="evidence" value="ECO:0007669"/>
    <property type="project" value="UniProtKB-SubCell"/>
</dbReference>
<proteinExistence type="inferred from homology"/>
<dbReference type="PANTHER" id="PTHR46494:SF1">
    <property type="entry name" value="CORA FAMILY METAL ION TRANSPORTER (EUROFUNG)"/>
    <property type="match status" value="1"/>
</dbReference>
<keyword evidence="9 12" id="KW-0472">Membrane</keyword>
<evidence type="ECO:0000256" key="9">
    <source>
        <dbReference type="ARBA" id="ARBA00023136"/>
    </source>
</evidence>
<sequence>MSLTIKYQTTEQSLTQVSHFSEIPQSATFIWCDFDEPTQAENAILESHFNFNKLEIDDTVNGTPRAKYKAYESYQYLVFHSIDTHMNGDKALNLFIKDNTLITYHHKPFESLKEIEQKIVNQFNKDLDTSDVALFILDQIVDNYFYLINEIEDKVFEFEDFQLSEQSTKRIMEEVFKIRSNIIKTKRVIYPMHELIDDIKESKLLLVDAKNYMYIQHIEDHIIKQQNILKMSQEMTNEIRDNYASYTSFKMNNVMQVLTLVSVIFLPLTLITGIYGMNFTNMPELKWHYGYYIVLSLMLMISVGCIYYFKKEKWF</sequence>
<keyword evidence="7 12" id="KW-1133">Transmembrane helix</keyword>
<evidence type="ECO:0000256" key="6">
    <source>
        <dbReference type="ARBA" id="ARBA00022842"/>
    </source>
</evidence>
<dbReference type="RefSeq" id="WP_069995143.1">
    <property type="nucleotide sequence ID" value="NZ_FMPG01000003.1"/>
</dbReference>
<dbReference type="NCBIfam" id="TIGR00383">
    <property type="entry name" value="corA"/>
    <property type="match status" value="1"/>
</dbReference>
<dbReference type="CDD" id="cd12831">
    <property type="entry name" value="TmCorA-like_u2"/>
    <property type="match status" value="1"/>
</dbReference>
<dbReference type="SUPFAM" id="SSF143865">
    <property type="entry name" value="CorA soluble domain-like"/>
    <property type="match status" value="1"/>
</dbReference>
<keyword evidence="8 12" id="KW-0406">Ion transport</keyword>
<keyword evidence="5 12" id="KW-0812">Transmembrane</keyword>
<dbReference type="AlphaFoldDB" id="A0A1D4L0I3"/>
<dbReference type="Gene3D" id="1.20.58.340">
    <property type="entry name" value="Magnesium transport protein CorA, transmembrane region"/>
    <property type="match status" value="2"/>
</dbReference>
<dbReference type="InterPro" id="IPR004488">
    <property type="entry name" value="Mg/Co-transport_prot_CorA"/>
</dbReference>
<evidence type="ECO:0000256" key="7">
    <source>
        <dbReference type="ARBA" id="ARBA00022989"/>
    </source>
</evidence>
<keyword evidence="6 12" id="KW-0460">Magnesium</keyword>
<keyword evidence="4 12" id="KW-1003">Cell membrane</keyword>
<dbReference type="InterPro" id="IPR045861">
    <property type="entry name" value="CorA_cytoplasmic_dom"/>
</dbReference>
<dbReference type="Pfam" id="PF01544">
    <property type="entry name" value="CorA"/>
    <property type="match status" value="1"/>
</dbReference>
<dbReference type="Proteomes" id="UP000095412">
    <property type="component" value="Unassembled WGS sequence"/>
</dbReference>
<evidence type="ECO:0000256" key="11">
    <source>
        <dbReference type="ARBA" id="ARBA00045497"/>
    </source>
</evidence>
<dbReference type="GO" id="GO:0015095">
    <property type="term" value="F:magnesium ion transmembrane transporter activity"/>
    <property type="evidence" value="ECO:0007669"/>
    <property type="project" value="UniProtKB-UniRule"/>
</dbReference>
<evidence type="ECO:0000256" key="8">
    <source>
        <dbReference type="ARBA" id="ARBA00023065"/>
    </source>
</evidence>
<dbReference type="GO" id="GO:0050897">
    <property type="term" value="F:cobalt ion binding"/>
    <property type="evidence" value="ECO:0007669"/>
    <property type="project" value="TreeGrafter"/>
</dbReference>
<evidence type="ECO:0000256" key="4">
    <source>
        <dbReference type="ARBA" id="ARBA00022475"/>
    </source>
</evidence>
<comment type="subcellular location">
    <subcellularLocation>
        <location evidence="1">Cell membrane</location>
        <topology evidence="1">Multi-pass membrane protein</topology>
    </subcellularLocation>
    <subcellularLocation>
        <location evidence="12">Membrane</location>
        <topology evidence="12">Multi-pass membrane protein</topology>
    </subcellularLocation>
</comment>
<dbReference type="OrthoDB" id="9803416at2"/>
<evidence type="ECO:0000256" key="10">
    <source>
        <dbReference type="ARBA" id="ARBA00034269"/>
    </source>
</evidence>
<dbReference type="SUPFAM" id="SSF144083">
    <property type="entry name" value="Magnesium transport protein CorA, transmembrane region"/>
    <property type="match status" value="1"/>
</dbReference>